<reference evidence="2" key="1">
    <citation type="submission" date="2015-04" db="EMBL/GenBank/DDBJ databases">
        <title>The genome sequence of the plant pathogenic Rhizarian Plasmodiophora brassicae reveals insights in its biotrophic life cycle and the origin of chitin synthesis.</title>
        <authorList>
            <person name="Schwelm A."/>
            <person name="Fogelqvist J."/>
            <person name="Knaust A."/>
            <person name="Julke S."/>
            <person name="Lilja T."/>
            <person name="Dhandapani V."/>
            <person name="Bonilla-Rosso G."/>
            <person name="Karlsson M."/>
            <person name="Shevchenko A."/>
            <person name="Choi S.R."/>
            <person name="Kim H.G."/>
            <person name="Park J.Y."/>
            <person name="Lim Y.P."/>
            <person name="Ludwig-Muller J."/>
            <person name="Dixelius C."/>
        </authorList>
    </citation>
    <scope>NUCLEOTIDE SEQUENCE</scope>
    <source>
        <tissue evidence="2">Potato root galls</tissue>
    </source>
</reference>
<sequence length="157" mass="17767">TFPFPTSAFPFLAFSAQQLQPFQLPFAISLALSDISFLPLGEAVLPLTSSFSQLLHPRCFCYFYCLYLWLLVLRPRRLAPRNHFLHQDDHGPPSLLWSIIEEEQFCETALALVHLTIGTLYFESSDAGVSATMDGVKSRHEDLGSKIEEEPNEHPTK</sequence>
<feature type="non-terminal residue" evidence="2">
    <location>
        <position position="157"/>
    </location>
</feature>
<evidence type="ECO:0000256" key="1">
    <source>
        <dbReference type="SAM" id="Phobius"/>
    </source>
</evidence>
<name>A0A0H5QTW0_9EUKA</name>
<feature type="transmembrane region" description="Helical" evidence="1">
    <location>
        <begin position="55"/>
        <end position="73"/>
    </location>
</feature>
<dbReference type="EMBL" id="HACM01004564">
    <property type="protein sequence ID" value="CRZ05006.1"/>
    <property type="molecule type" value="Transcribed_RNA"/>
</dbReference>
<keyword evidence="1" id="KW-1133">Transmembrane helix</keyword>
<accession>A0A0H5QTW0</accession>
<organism evidence="2">
    <name type="scientific">Spongospora subterranea</name>
    <dbReference type="NCBI Taxonomy" id="70186"/>
    <lineage>
        <taxon>Eukaryota</taxon>
        <taxon>Sar</taxon>
        <taxon>Rhizaria</taxon>
        <taxon>Endomyxa</taxon>
        <taxon>Phytomyxea</taxon>
        <taxon>Plasmodiophorida</taxon>
        <taxon>Plasmodiophoridae</taxon>
        <taxon>Spongospora</taxon>
    </lineage>
</organism>
<keyword evidence="1" id="KW-0812">Transmembrane</keyword>
<feature type="non-terminal residue" evidence="2">
    <location>
        <position position="1"/>
    </location>
</feature>
<keyword evidence="1" id="KW-0472">Membrane</keyword>
<proteinExistence type="predicted"/>
<evidence type="ECO:0000313" key="2">
    <source>
        <dbReference type="EMBL" id="CRZ05006.1"/>
    </source>
</evidence>
<dbReference type="AlphaFoldDB" id="A0A0H5QTW0"/>
<protein>
    <submittedName>
        <fullName evidence="2">Uncharacterized protein</fullName>
    </submittedName>
</protein>